<gene>
    <name evidence="4" type="ORF">EUGRSUZ_G00010</name>
</gene>
<evidence type="ECO:0000256" key="3">
    <source>
        <dbReference type="SAM" id="MobiDB-lite"/>
    </source>
</evidence>
<dbReference type="InParanoid" id="A0A059B8H6"/>
<dbReference type="eggNOG" id="KOG4210">
    <property type="taxonomic scope" value="Eukaryota"/>
</dbReference>
<dbReference type="GO" id="GO:0005634">
    <property type="term" value="C:nucleus"/>
    <property type="evidence" value="ECO:0007669"/>
    <property type="project" value="UniProtKB-SubCell"/>
</dbReference>
<evidence type="ECO:0000256" key="2">
    <source>
        <dbReference type="ARBA" id="ARBA00023242"/>
    </source>
</evidence>
<proteinExistence type="predicted"/>
<organism evidence="4">
    <name type="scientific">Eucalyptus grandis</name>
    <name type="common">Flooded gum</name>
    <dbReference type="NCBI Taxonomy" id="71139"/>
    <lineage>
        <taxon>Eukaryota</taxon>
        <taxon>Viridiplantae</taxon>
        <taxon>Streptophyta</taxon>
        <taxon>Embryophyta</taxon>
        <taxon>Tracheophyta</taxon>
        <taxon>Spermatophyta</taxon>
        <taxon>Magnoliopsida</taxon>
        <taxon>eudicotyledons</taxon>
        <taxon>Gunneridae</taxon>
        <taxon>Pentapetalae</taxon>
        <taxon>rosids</taxon>
        <taxon>malvids</taxon>
        <taxon>Myrtales</taxon>
        <taxon>Myrtaceae</taxon>
        <taxon>Myrtoideae</taxon>
        <taxon>Eucalypteae</taxon>
        <taxon>Eucalyptus</taxon>
    </lineage>
</organism>
<dbReference type="GO" id="GO:0006950">
    <property type="term" value="P:response to stress"/>
    <property type="evidence" value="ECO:0007669"/>
    <property type="project" value="UniProtKB-ARBA"/>
</dbReference>
<dbReference type="STRING" id="71139.A0A059B8H6"/>
<name>A0A059B8H6_EUCGR</name>
<keyword evidence="2" id="KW-0539">Nucleus</keyword>
<dbReference type="FunCoup" id="A0A059B8H6">
    <property type="interactions" value="54"/>
</dbReference>
<accession>A0A059B8H6</accession>
<protein>
    <submittedName>
        <fullName evidence="4">Uncharacterized protein</fullName>
    </submittedName>
</protein>
<dbReference type="AlphaFoldDB" id="A0A059B8H6"/>
<dbReference type="EMBL" id="KK198759">
    <property type="protein sequence ID" value="KCW62522.1"/>
    <property type="molecule type" value="Genomic_DNA"/>
</dbReference>
<reference evidence="4" key="1">
    <citation type="submission" date="2013-07" db="EMBL/GenBank/DDBJ databases">
        <title>The genome of Eucalyptus grandis.</title>
        <authorList>
            <person name="Schmutz J."/>
            <person name="Hayes R."/>
            <person name="Myburg A."/>
            <person name="Tuskan G."/>
            <person name="Grattapaglia D."/>
            <person name="Rokhsar D.S."/>
        </authorList>
    </citation>
    <scope>NUCLEOTIDE SEQUENCE</scope>
    <source>
        <tissue evidence="4">Leaf extractions</tissue>
    </source>
</reference>
<dbReference type="OMA" id="YETSQDT"/>
<feature type="region of interest" description="Disordered" evidence="3">
    <location>
        <begin position="106"/>
        <end position="138"/>
    </location>
</feature>
<feature type="compositionally biased region" description="Low complexity" evidence="3">
    <location>
        <begin position="106"/>
        <end position="119"/>
    </location>
</feature>
<dbReference type="PANTHER" id="PTHR33172:SF37">
    <property type="entry name" value="PROTEIN OXIDATIVE STRESS 3 LIKE 1"/>
    <property type="match status" value="1"/>
</dbReference>
<comment type="subcellular location">
    <subcellularLocation>
        <location evidence="1">Nucleus</location>
    </subcellularLocation>
</comment>
<sequence length="180" mass="19942">MCHSLWLLLNICRRGISKFYDGKSKSFTSLADASASSSVKEIVKPENAYSRRRRNIFASSHVSDRSRNFSLRSNMVGISKRRPLTSSNGALVLKVAAMCNSESFSSASEDSSTSSASRSPPQLPPLHPRRKGSHNQIASPQWNFSPWRSYSLADLQQCSRTSTTCRRTRPTILSVLSARG</sequence>
<evidence type="ECO:0000256" key="1">
    <source>
        <dbReference type="ARBA" id="ARBA00004123"/>
    </source>
</evidence>
<dbReference type="InterPro" id="IPR051992">
    <property type="entry name" value="OxStress_Response_Reg"/>
</dbReference>
<dbReference type="PANTHER" id="PTHR33172">
    <property type="entry name" value="OS08G0516900 PROTEIN"/>
    <property type="match status" value="1"/>
</dbReference>
<dbReference type="Gramene" id="KCW62522">
    <property type="protein sequence ID" value="KCW62522"/>
    <property type="gene ID" value="EUGRSUZ_G00010"/>
</dbReference>
<evidence type="ECO:0000313" key="4">
    <source>
        <dbReference type="EMBL" id="KCW62522.1"/>
    </source>
</evidence>